<evidence type="ECO:0000259" key="4">
    <source>
        <dbReference type="Pfam" id="PF01494"/>
    </source>
</evidence>
<dbReference type="RefSeq" id="WP_147030920.1">
    <property type="nucleotide sequence ID" value="NZ_CP042436.1"/>
</dbReference>
<gene>
    <name evidence="5" type="ORF">FRZ54_07015</name>
</gene>
<dbReference type="GO" id="GO:0016709">
    <property type="term" value="F:oxidoreductase activity, acting on paired donors, with incorporation or reduction of molecular oxygen, NAD(P)H as one donor, and incorporation of one atom of oxygen"/>
    <property type="evidence" value="ECO:0007669"/>
    <property type="project" value="UniProtKB-ARBA"/>
</dbReference>
<proteinExistence type="predicted"/>
<evidence type="ECO:0000313" key="6">
    <source>
        <dbReference type="Proteomes" id="UP000321479"/>
    </source>
</evidence>
<name>A0A5B8UTS0_9SPHI</name>
<dbReference type="Gene3D" id="3.30.70.2450">
    <property type="match status" value="1"/>
</dbReference>
<dbReference type="Gene3D" id="3.40.30.120">
    <property type="match status" value="1"/>
</dbReference>
<keyword evidence="6" id="KW-1185">Reference proteome</keyword>
<keyword evidence="2" id="KW-0285">Flavoprotein</keyword>
<sequence length="523" mass="59336">MGTITANHQLGTDIIIVGAGPTGLMAACQLARFGVDLIIIDAKAGTTPESRAMLVSARSMEIYQQMGLSDKVLAQGEYIRNLSIYIDGKEKVDFSLGKAGAGLTDFPYIQSFEQSGNESLLYEQLRKKGRDVLWHTELVDMEQSAEGVTVKLQDLVAKRQLEVRAKYLIACDGASSTVRQLLKCKFEGKTYENKFFVADTRIDWAQPAHRVVASPSRTNFCAFFPMYDKDTYRVLGTLPGSFYNKENIAFQDIEPVIRSTVGIPLQFKVVNWFSVYKLHQRCVESFAVNRCFLAGDAAHIHSPAGGQGMNTGLQDAYNLSWKLWMVLTGTAGESLLCTYHTERYPFAKWLLKFTDRIFGFMTDRQVFFYLLRKHLLPFLFKVLSISPRIKKRIFRALSQIWYSYGDSPLSVGHSEQSLTFKAGDRFPYVRIDHKGKMISCYHLLTAAKFHLVCIGADSNGNKDDVPAALVPLIQLINLPHSPCWLKLGIRKKLYILVRPDNYIGMITDRIDDDRLERYFRLFR</sequence>
<dbReference type="KEGG" id="mgin:FRZ54_07015"/>
<keyword evidence="3" id="KW-0274">FAD</keyword>
<dbReference type="SUPFAM" id="SSF51905">
    <property type="entry name" value="FAD/NAD(P)-binding domain"/>
    <property type="match status" value="1"/>
</dbReference>
<dbReference type="Proteomes" id="UP000321479">
    <property type="component" value="Chromosome"/>
</dbReference>
<dbReference type="InterPro" id="IPR036188">
    <property type="entry name" value="FAD/NAD-bd_sf"/>
</dbReference>
<evidence type="ECO:0000256" key="3">
    <source>
        <dbReference type="ARBA" id="ARBA00022827"/>
    </source>
</evidence>
<reference evidence="5 6" key="1">
    <citation type="journal article" date="2017" name="Curr. Microbiol.">
        <title>Mucilaginibacter ginsenosidivorans sp. nov., Isolated from Soil of Ginseng Field.</title>
        <authorList>
            <person name="Kim M.M."/>
            <person name="Siddiqi M.Z."/>
            <person name="Im W.T."/>
        </authorList>
    </citation>
    <scope>NUCLEOTIDE SEQUENCE [LARGE SCALE GENOMIC DNA]</scope>
    <source>
        <strain evidence="5 6">Gsoil 3017</strain>
    </source>
</reference>
<dbReference type="EMBL" id="CP042436">
    <property type="protein sequence ID" value="QEC62343.1"/>
    <property type="molecule type" value="Genomic_DNA"/>
</dbReference>
<evidence type="ECO:0000313" key="5">
    <source>
        <dbReference type="EMBL" id="QEC62343.1"/>
    </source>
</evidence>
<dbReference type="InterPro" id="IPR002938">
    <property type="entry name" value="FAD-bd"/>
</dbReference>
<accession>A0A5B8UTS0</accession>
<comment type="cofactor">
    <cofactor evidence="1">
        <name>FAD</name>
        <dbReference type="ChEBI" id="CHEBI:57692"/>
    </cofactor>
</comment>
<dbReference type="InterPro" id="IPR050641">
    <property type="entry name" value="RIFMO-like"/>
</dbReference>
<feature type="domain" description="FAD-binding" evidence="4">
    <location>
        <begin position="12"/>
        <end position="353"/>
    </location>
</feature>
<dbReference type="PANTHER" id="PTHR43004:SF19">
    <property type="entry name" value="BINDING MONOOXYGENASE, PUTATIVE (JCVI)-RELATED"/>
    <property type="match status" value="1"/>
</dbReference>
<evidence type="ECO:0000256" key="2">
    <source>
        <dbReference type="ARBA" id="ARBA00022630"/>
    </source>
</evidence>
<dbReference type="OrthoDB" id="9766816at2"/>
<dbReference type="Pfam" id="PF01494">
    <property type="entry name" value="FAD_binding_3"/>
    <property type="match status" value="1"/>
</dbReference>
<dbReference type="GO" id="GO:0071949">
    <property type="term" value="F:FAD binding"/>
    <property type="evidence" value="ECO:0007669"/>
    <property type="project" value="InterPro"/>
</dbReference>
<dbReference type="AlphaFoldDB" id="A0A5B8UTS0"/>
<dbReference type="Gene3D" id="3.50.50.60">
    <property type="entry name" value="FAD/NAD(P)-binding domain"/>
    <property type="match status" value="1"/>
</dbReference>
<evidence type="ECO:0000256" key="1">
    <source>
        <dbReference type="ARBA" id="ARBA00001974"/>
    </source>
</evidence>
<organism evidence="5 6">
    <name type="scientific">Mucilaginibacter ginsenosidivorans</name>
    <dbReference type="NCBI Taxonomy" id="398053"/>
    <lineage>
        <taxon>Bacteria</taxon>
        <taxon>Pseudomonadati</taxon>
        <taxon>Bacteroidota</taxon>
        <taxon>Sphingobacteriia</taxon>
        <taxon>Sphingobacteriales</taxon>
        <taxon>Sphingobacteriaceae</taxon>
        <taxon>Mucilaginibacter</taxon>
    </lineage>
</organism>
<protein>
    <submittedName>
        <fullName evidence="5">FAD-dependent oxidoreductase</fullName>
    </submittedName>
</protein>
<dbReference type="PANTHER" id="PTHR43004">
    <property type="entry name" value="TRK SYSTEM POTASSIUM UPTAKE PROTEIN"/>
    <property type="match status" value="1"/>
</dbReference>
<dbReference type="PRINTS" id="PR00420">
    <property type="entry name" value="RNGMNOXGNASE"/>
</dbReference>